<dbReference type="InterPro" id="IPR002028">
    <property type="entry name" value="Trp_synthase_suA"/>
</dbReference>
<comment type="function">
    <text evidence="8">The alpha subunit is responsible for the aldol cleavage of indoleglycerol phosphate to indole and glyceraldehyde 3-phosphate.</text>
</comment>
<evidence type="ECO:0000256" key="7">
    <source>
        <dbReference type="ARBA" id="ARBA00049047"/>
    </source>
</evidence>
<dbReference type="AlphaFoldDB" id="A0AAU8A8H5"/>
<dbReference type="InterPro" id="IPR013785">
    <property type="entry name" value="Aldolase_TIM"/>
</dbReference>
<protein>
    <recommendedName>
        <fullName evidence="8">Tryptophan synthase alpha chain</fullName>
        <ecNumber evidence="8">4.2.1.20</ecNumber>
    </recommendedName>
</protein>
<dbReference type="EC" id="4.2.1.20" evidence="8"/>
<evidence type="ECO:0000256" key="5">
    <source>
        <dbReference type="ARBA" id="ARBA00023141"/>
    </source>
</evidence>
<dbReference type="CDD" id="cd04724">
    <property type="entry name" value="Tryptophan_synthase_alpha"/>
    <property type="match status" value="1"/>
</dbReference>
<dbReference type="PANTHER" id="PTHR43406">
    <property type="entry name" value="TRYPTOPHAN SYNTHASE, ALPHA CHAIN"/>
    <property type="match status" value="1"/>
</dbReference>
<dbReference type="SUPFAM" id="SSF51366">
    <property type="entry name" value="Ribulose-phoshate binding barrel"/>
    <property type="match status" value="1"/>
</dbReference>
<comment type="catalytic activity">
    <reaction evidence="7 8">
        <text>(1S,2R)-1-C-(indol-3-yl)glycerol 3-phosphate + L-serine = D-glyceraldehyde 3-phosphate + L-tryptophan + H2O</text>
        <dbReference type="Rhea" id="RHEA:10532"/>
        <dbReference type="ChEBI" id="CHEBI:15377"/>
        <dbReference type="ChEBI" id="CHEBI:33384"/>
        <dbReference type="ChEBI" id="CHEBI:57912"/>
        <dbReference type="ChEBI" id="CHEBI:58866"/>
        <dbReference type="ChEBI" id="CHEBI:59776"/>
        <dbReference type="EC" id="4.2.1.20"/>
    </reaction>
</comment>
<evidence type="ECO:0000256" key="1">
    <source>
        <dbReference type="ARBA" id="ARBA00004733"/>
    </source>
</evidence>
<dbReference type="Pfam" id="PF00290">
    <property type="entry name" value="Trp_syntA"/>
    <property type="match status" value="1"/>
</dbReference>
<accession>A0AAU8A8H5</accession>
<keyword evidence="5 8" id="KW-0057">Aromatic amino acid biosynthesis</keyword>
<dbReference type="PANTHER" id="PTHR43406:SF1">
    <property type="entry name" value="TRYPTOPHAN SYNTHASE ALPHA CHAIN, CHLOROPLASTIC"/>
    <property type="match status" value="1"/>
</dbReference>
<evidence type="ECO:0000256" key="3">
    <source>
        <dbReference type="ARBA" id="ARBA00022605"/>
    </source>
</evidence>
<keyword evidence="3 8" id="KW-0028">Amino-acid biosynthesis</keyword>
<dbReference type="GO" id="GO:0004834">
    <property type="term" value="F:tryptophan synthase activity"/>
    <property type="evidence" value="ECO:0007669"/>
    <property type="project" value="UniProtKB-UniRule"/>
</dbReference>
<dbReference type="InterPro" id="IPR011060">
    <property type="entry name" value="RibuloseP-bd_barrel"/>
</dbReference>
<evidence type="ECO:0000256" key="9">
    <source>
        <dbReference type="RuleBase" id="RU003662"/>
    </source>
</evidence>
<dbReference type="HAMAP" id="MF_00131">
    <property type="entry name" value="Trp_synth_alpha"/>
    <property type="match status" value="1"/>
</dbReference>
<evidence type="ECO:0000256" key="8">
    <source>
        <dbReference type="HAMAP-Rule" id="MF_00131"/>
    </source>
</evidence>
<keyword evidence="6 8" id="KW-0456">Lyase</keyword>
<proteinExistence type="inferred from homology"/>
<comment type="pathway">
    <text evidence="1 8">Amino-acid biosynthesis; L-tryptophan biosynthesis; L-tryptophan from chorismate: step 5/5.</text>
</comment>
<comment type="similarity">
    <text evidence="8 9">Belongs to the TrpA family.</text>
</comment>
<dbReference type="PROSITE" id="PS00167">
    <property type="entry name" value="TRP_SYNTHASE_ALPHA"/>
    <property type="match status" value="1"/>
</dbReference>
<sequence length="246" mass="26555">MIKTKQAFEKGKAFIPFITAGDPNLTVTEELILEMAKAGADLIELGIPFSDPVAEGLVIQKADERALLAGTTTDKIFDMIAQVRKKTNVPFSFMTYLNPIFTYGSERFVARCGELGVCALVVPDMPLEERKELQPYCGRYGVDLASPVAPAPEERIQAVAQAAEGFLYCVFPNDETIACAKAAGSVPCLSVFDAISPEEAGEAARKADGIVVESAVVEIIGRYGQECVPRAAEYVRKMARAIHSAE</sequence>
<name>A0AAU8A8H5_9FIRM</name>
<keyword evidence="4 8" id="KW-0822">Tryptophan biosynthesis</keyword>
<comment type="subunit">
    <text evidence="2 8">Tetramer of two alpha and two beta chains.</text>
</comment>
<feature type="active site" description="Proton acceptor" evidence="8">
    <location>
        <position position="55"/>
    </location>
</feature>
<dbReference type="InterPro" id="IPR018204">
    <property type="entry name" value="Trp_synthase_alpha_AS"/>
</dbReference>
<gene>
    <name evidence="8 10" type="primary">trpA</name>
    <name evidence="10" type="ORF">PUP29_00260</name>
</gene>
<evidence type="ECO:0000256" key="4">
    <source>
        <dbReference type="ARBA" id="ARBA00022822"/>
    </source>
</evidence>
<dbReference type="Gene3D" id="3.20.20.70">
    <property type="entry name" value="Aldolase class I"/>
    <property type="match status" value="1"/>
</dbReference>
<organism evidence="10">
    <name type="scientific">Christensenella massiliensis</name>
    <dbReference type="NCBI Taxonomy" id="1805714"/>
    <lineage>
        <taxon>Bacteria</taxon>
        <taxon>Bacillati</taxon>
        <taxon>Bacillota</taxon>
        <taxon>Clostridia</taxon>
        <taxon>Christensenellales</taxon>
        <taxon>Christensenellaceae</taxon>
        <taxon>Christensenella</taxon>
    </lineage>
</organism>
<dbReference type="EMBL" id="CP117826">
    <property type="protein sequence ID" value="XCC62412.1"/>
    <property type="molecule type" value="Genomic_DNA"/>
</dbReference>
<evidence type="ECO:0000256" key="6">
    <source>
        <dbReference type="ARBA" id="ARBA00023239"/>
    </source>
</evidence>
<evidence type="ECO:0000313" key="10">
    <source>
        <dbReference type="EMBL" id="XCC62412.1"/>
    </source>
</evidence>
<reference evidence="10" key="1">
    <citation type="submission" date="2023-02" db="EMBL/GenBank/DDBJ databases">
        <title>Gut commensal Christensenella minuta modulates host metabolism via a new class of secondary bile acids.</title>
        <authorList>
            <person name="Liu C."/>
        </authorList>
    </citation>
    <scope>NUCLEOTIDE SEQUENCE</scope>
    <source>
        <strain evidence="10">CA70</strain>
    </source>
</reference>
<feature type="active site" description="Proton acceptor" evidence="8">
    <location>
        <position position="44"/>
    </location>
</feature>
<evidence type="ECO:0000256" key="2">
    <source>
        <dbReference type="ARBA" id="ARBA00011270"/>
    </source>
</evidence>
<dbReference type="RefSeq" id="WP_353423533.1">
    <property type="nucleotide sequence ID" value="NZ_CP117826.1"/>
</dbReference>
<dbReference type="GO" id="GO:0005829">
    <property type="term" value="C:cytosol"/>
    <property type="evidence" value="ECO:0007669"/>
    <property type="project" value="TreeGrafter"/>
</dbReference>
<dbReference type="NCBIfam" id="TIGR00262">
    <property type="entry name" value="trpA"/>
    <property type="match status" value="1"/>
</dbReference>